<dbReference type="EMBL" id="JBANRG010000054">
    <property type="protein sequence ID" value="KAK7443514.1"/>
    <property type="molecule type" value="Genomic_DNA"/>
</dbReference>
<feature type="region of interest" description="Disordered" evidence="2">
    <location>
        <begin position="183"/>
        <end position="214"/>
    </location>
</feature>
<evidence type="ECO:0000313" key="3">
    <source>
        <dbReference type="EMBL" id="KAK7443514.1"/>
    </source>
</evidence>
<keyword evidence="1" id="KW-0175">Coiled coil</keyword>
<protein>
    <submittedName>
        <fullName evidence="3">Uncharacterized protein</fullName>
    </submittedName>
</protein>
<comment type="caution">
    <text evidence="3">The sequence shown here is derived from an EMBL/GenBank/DDBJ whole genome shotgun (WGS) entry which is preliminary data.</text>
</comment>
<proteinExistence type="predicted"/>
<feature type="compositionally biased region" description="Polar residues" evidence="2">
    <location>
        <begin position="197"/>
        <end position="207"/>
    </location>
</feature>
<feature type="coiled-coil region" evidence="1">
    <location>
        <begin position="63"/>
        <end position="125"/>
    </location>
</feature>
<sequence>MSSCRLASEGTEIQEEIRAEPTAQRRNDARQNATEEHIASAIPIADFSSPKLPFGLRVVLWVARDVQNQMQQTSRNKENLKKLATTVENVVSFAHTEVSKAFKDREEAEKEFDEHFAELLKLLEAVESLIRVHRARGRVSAFLWNGKDLRKAEGFCASLRTWRVEFISDVVRLKVEEMSENLGRSTEAGKYAPDTVTDPSTQSSRPTKGQDMANAFDSTNISDTTFNMTRGNSDHYAVTDNSSVVNVADKVVYVYNYYARKVGLT</sequence>
<dbReference type="Proteomes" id="UP001498398">
    <property type="component" value="Unassembled WGS sequence"/>
</dbReference>
<keyword evidence="4" id="KW-1185">Reference proteome</keyword>
<gene>
    <name evidence="3" type="ORF">VKT23_015686</name>
</gene>
<name>A0ABR1IX53_9AGAR</name>
<evidence type="ECO:0000256" key="2">
    <source>
        <dbReference type="SAM" id="MobiDB-lite"/>
    </source>
</evidence>
<reference evidence="3 4" key="1">
    <citation type="submission" date="2024-01" db="EMBL/GenBank/DDBJ databases">
        <title>A draft genome for the cacao thread blight pathogen Marasmiellus scandens.</title>
        <authorList>
            <person name="Baruah I.K."/>
            <person name="Leung J."/>
            <person name="Bukari Y."/>
            <person name="Amoako-Attah I."/>
            <person name="Meinhardt L.W."/>
            <person name="Bailey B.A."/>
            <person name="Cohen S.P."/>
        </authorList>
    </citation>
    <scope>NUCLEOTIDE SEQUENCE [LARGE SCALE GENOMIC DNA]</scope>
    <source>
        <strain evidence="3 4">GH-19</strain>
    </source>
</reference>
<organism evidence="3 4">
    <name type="scientific">Marasmiellus scandens</name>
    <dbReference type="NCBI Taxonomy" id="2682957"/>
    <lineage>
        <taxon>Eukaryota</taxon>
        <taxon>Fungi</taxon>
        <taxon>Dikarya</taxon>
        <taxon>Basidiomycota</taxon>
        <taxon>Agaricomycotina</taxon>
        <taxon>Agaricomycetes</taxon>
        <taxon>Agaricomycetidae</taxon>
        <taxon>Agaricales</taxon>
        <taxon>Marasmiineae</taxon>
        <taxon>Omphalotaceae</taxon>
        <taxon>Marasmiellus</taxon>
    </lineage>
</organism>
<accession>A0ABR1IX53</accession>
<evidence type="ECO:0000313" key="4">
    <source>
        <dbReference type="Proteomes" id="UP001498398"/>
    </source>
</evidence>
<evidence type="ECO:0000256" key="1">
    <source>
        <dbReference type="SAM" id="Coils"/>
    </source>
</evidence>